<gene>
    <name evidence="1" type="ORF">GCM10011335_00410</name>
</gene>
<evidence type="ECO:0000313" key="2">
    <source>
        <dbReference type="Proteomes" id="UP000613160"/>
    </source>
</evidence>
<comment type="caution">
    <text evidence="1">The sequence shown here is derived from an EMBL/GenBank/DDBJ whole genome shotgun (WGS) entry which is preliminary data.</text>
</comment>
<dbReference type="Proteomes" id="UP000613160">
    <property type="component" value="Unassembled WGS sequence"/>
</dbReference>
<dbReference type="EMBL" id="BMJJ01000001">
    <property type="protein sequence ID" value="GGD01766.1"/>
    <property type="molecule type" value="Genomic_DNA"/>
</dbReference>
<accession>A0A916V171</accession>
<evidence type="ECO:0000313" key="1">
    <source>
        <dbReference type="EMBL" id="GGD01766.1"/>
    </source>
</evidence>
<proteinExistence type="predicted"/>
<protein>
    <submittedName>
        <fullName evidence="1">Uncharacterized protein</fullName>
    </submittedName>
</protein>
<reference evidence="1" key="1">
    <citation type="journal article" date="2014" name="Int. J. Syst. Evol. Microbiol.">
        <title>Complete genome sequence of Corynebacterium casei LMG S-19264T (=DSM 44701T), isolated from a smear-ripened cheese.</title>
        <authorList>
            <consortium name="US DOE Joint Genome Institute (JGI-PGF)"/>
            <person name="Walter F."/>
            <person name="Albersmeier A."/>
            <person name="Kalinowski J."/>
            <person name="Ruckert C."/>
        </authorList>
    </citation>
    <scope>NUCLEOTIDE SEQUENCE</scope>
    <source>
        <strain evidence="1">CGMCC 1.15493</strain>
    </source>
</reference>
<reference evidence="1" key="2">
    <citation type="submission" date="2020-09" db="EMBL/GenBank/DDBJ databases">
        <authorList>
            <person name="Sun Q."/>
            <person name="Zhou Y."/>
        </authorList>
    </citation>
    <scope>NUCLEOTIDE SEQUENCE</scope>
    <source>
        <strain evidence="1">CGMCC 1.15493</strain>
    </source>
</reference>
<dbReference type="AlphaFoldDB" id="A0A916V171"/>
<organism evidence="1 2">
    <name type="scientific">Aureimonas glaciei</name>
    <dbReference type="NCBI Taxonomy" id="1776957"/>
    <lineage>
        <taxon>Bacteria</taxon>
        <taxon>Pseudomonadati</taxon>
        <taxon>Pseudomonadota</taxon>
        <taxon>Alphaproteobacteria</taxon>
        <taxon>Hyphomicrobiales</taxon>
        <taxon>Aurantimonadaceae</taxon>
        <taxon>Aureimonas</taxon>
    </lineage>
</organism>
<name>A0A916V171_9HYPH</name>
<keyword evidence="2" id="KW-1185">Reference proteome</keyword>
<sequence length="49" mass="5777">MGDVRKVRADERAETPEPREVRFGDDDAFVEAARRIMQRDKRVMEELAK</sequence>
<dbReference type="RefSeq" id="WP_188848394.1">
    <property type="nucleotide sequence ID" value="NZ_BMJJ01000001.1"/>
</dbReference>